<sequence>MYQYTYERRLHWSECDPGGIIFFPHYARWMVEGLNEMFLELGVDPNGPRGDTALGGLPVLALAMKFTSAPALHEMVTHRIEVTRLGGKSLAFRHRFLRGEELLMEAEETRVWAEHPHGDPRGLRATPIPDEVRVLLQQGL</sequence>
<gene>
    <name evidence="1" type="ORF">J2W39_003470</name>
</gene>
<dbReference type="Proteomes" id="UP001224845">
    <property type="component" value="Unassembled WGS sequence"/>
</dbReference>
<evidence type="ECO:0000313" key="1">
    <source>
        <dbReference type="EMBL" id="MDP9972228.1"/>
    </source>
</evidence>
<dbReference type="EMBL" id="JAUSRV010000008">
    <property type="protein sequence ID" value="MDP9972228.1"/>
    <property type="molecule type" value="Genomic_DNA"/>
</dbReference>
<comment type="caution">
    <text evidence="1">The sequence shown here is derived from an EMBL/GenBank/DDBJ whole genome shotgun (WGS) entry which is preliminary data.</text>
</comment>
<dbReference type="Pfam" id="PF13279">
    <property type="entry name" value="4HBT_2"/>
    <property type="match status" value="1"/>
</dbReference>
<dbReference type="CDD" id="cd00586">
    <property type="entry name" value="4HBT"/>
    <property type="match status" value="1"/>
</dbReference>
<dbReference type="RefSeq" id="WP_307594844.1">
    <property type="nucleotide sequence ID" value="NZ_JAUSRV010000008.1"/>
</dbReference>
<dbReference type="SUPFAM" id="SSF54637">
    <property type="entry name" value="Thioesterase/thiol ester dehydrase-isomerase"/>
    <property type="match status" value="1"/>
</dbReference>
<reference evidence="1" key="1">
    <citation type="submission" date="2023-07" db="EMBL/GenBank/DDBJ databases">
        <title>Sorghum-associated microbial communities from plants grown in Nebraska, USA.</title>
        <authorList>
            <person name="Schachtman D."/>
        </authorList>
    </citation>
    <scope>NUCLEOTIDE SEQUENCE</scope>
    <source>
        <strain evidence="1">DS3315</strain>
    </source>
</reference>
<proteinExistence type="predicted"/>
<dbReference type="GO" id="GO:0018739">
    <property type="term" value="F:4-hydroxybenzoyl-CoA thioesterase activity"/>
    <property type="evidence" value="ECO:0007669"/>
    <property type="project" value="UniProtKB-EC"/>
</dbReference>
<dbReference type="EC" id="3.1.2.23" evidence="1"/>
<keyword evidence="1" id="KW-0378">Hydrolase</keyword>
<dbReference type="AlphaFoldDB" id="A0AAW8EGU7"/>
<dbReference type="InterPro" id="IPR029069">
    <property type="entry name" value="HotDog_dom_sf"/>
</dbReference>
<organism evidence="1 2">
    <name type="scientific">Variovorax paradoxus</name>
    <dbReference type="NCBI Taxonomy" id="34073"/>
    <lineage>
        <taxon>Bacteria</taxon>
        <taxon>Pseudomonadati</taxon>
        <taxon>Pseudomonadota</taxon>
        <taxon>Betaproteobacteria</taxon>
        <taxon>Burkholderiales</taxon>
        <taxon>Comamonadaceae</taxon>
        <taxon>Variovorax</taxon>
    </lineage>
</organism>
<dbReference type="Gene3D" id="3.10.129.10">
    <property type="entry name" value="Hotdog Thioesterase"/>
    <property type="match status" value="1"/>
</dbReference>
<name>A0AAW8EGU7_VARPD</name>
<protein>
    <submittedName>
        <fullName evidence="1">4-hydroxybenzoyl-CoA thioesterase</fullName>
        <ecNumber evidence="1">3.1.2.23</ecNumber>
    </submittedName>
</protein>
<accession>A0AAW8EGU7</accession>
<evidence type="ECO:0000313" key="2">
    <source>
        <dbReference type="Proteomes" id="UP001224845"/>
    </source>
</evidence>